<feature type="region of interest" description="Disordered" evidence="1">
    <location>
        <begin position="357"/>
        <end position="414"/>
    </location>
</feature>
<dbReference type="EMBL" id="FN430275">
    <property type="protein sequence ID" value="CAZ83657.1"/>
    <property type="molecule type" value="Genomic_DNA"/>
</dbReference>
<gene>
    <name evidence="2" type="ORF">GSTUM_00007437001</name>
</gene>
<dbReference type="Proteomes" id="UP000006911">
    <property type="component" value="Unassembled WGS sequence"/>
</dbReference>
<dbReference type="SUPFAM" id="SSF52047">
    <property type="entry name" value="RNI-like"/>
    <property type="match status" value="1"/>
</dbReference>
<evidence type="ECO:0000313" key="3">
    <source>
        <dbReference type="Proteomes" id="UP000006911"/>
    </source>
</evidence>
<dbReference type="RefSeq" id="XP_002839466.1">
    <property type="nucleotide sequence ID" value="XM_002839420.1"/>
</dbReference>
<accession>D5GGN5</accession>
<name>D5GGN5_TUBMM</name>
<protein>
    <submittedName>
        <fullName evidence="2">(Perigord truffle) hypothetical protein</fullName>
    </submittedName>
</protein>
<sequence>MYSRRHPNKRGKPPEDTIITQYKNFIRNSQRDENGNRFVEAIVTMPPSNDWTRINRRRKTLQPRPPEIVDGDSRTTGAPSLHVLARRTLNKHIEEFTAEILRGIPWVIIKPIWEDALNTSRDSFLVWSRFASVYGDEPDFACHSRAQSSGPVMERLRIEKLAYTVSLGSLIGPISNNQGMWIVYLNLLYNKGYTREELLCIPEIPNLVVLNFPFASNGQVSTLDDGVIRSWSRSSSRDGKLSRLKVLILRNHAGISNESPKYLSWIKSLEIVELTDTNITSDAPYWGMHWEHDKSRLWEDLATTRGVMHVFRKHQAESEKLTLLLQIGDSVTRSSEEHRDNIFILKRIRNLAVAQAKRKGCSASSPPSGPPSSSSGQAKKRKGVRDSKKKDMGGLLAEFGYGPSGGGFVSALGE</sequence>
<dbReference type="OMA" id="CENTSIN"/>
<dbReference type="AlphaFoldDB" id="D5GGN5"/>
<organism evidence="2 3">
    <name type="scientific">Tuber melanosporum (strain Mel28)</name>
    <name type="common">Perigord black truffle</name>
    <dbReference type="NCBI Taxonomy" id="656061"/>
    <lineage>
        <taxon>Eukaryota</taxon>
        <taxon>Fungi</taxon>
        <taxon>Dikarya</taxon>
        <taxon>Ascomycota</taxon>
        <taxon>Pezizomycotina</taxon>
        <taxon>Pezizomycetes</taxon>
        <taxon>Pezizales</taxon>
        <taxon>Tuberaceae</taxon>
        <taxon>Tuber</taxon>
    </lineage>
</organism>
<evidence type="ECO:0000313" key="2">
    <source>
        <dbReference type="EMBL" id="CAZ83657.1"/>
    </source>
</evidence>
<dbReference type="KEGG" id="tml:GSTUM_00007437001"/>
<keyword evidence="3" id="KW-1185">Reference proteome</keyword>
<proteinExistence type="predicted"/>
<reference evidence="2 3" key="1">
    <citation type="journal article" date="2010" name="Nature">
        <title>Perigord black truffle genome uncovers evolutionary origins and mechanisms of symbiosis.</title>
        <authorList>
            <person name="Martin F."/>
            <person name="Kohler A."/>
            <person name="Murat C."/>
            <person name="Balestrini R."/>
            <person name="Coutinho P.M."/>
            <person name="Jaillon O."/>
            <person name="Montanini B."/>
            <person name="Morin E."/>
            <person name="Noel B."/>
            <person name="Percudani R."/>
            <person name="Porcel B."/>
            <person name="Rubini A."/>
            <person name="Amicucci A."/>
            <person name="Amselem J."/>
            <person name="Anthouard V."/>
            <person name="Arcioni S."/>
            <person name="Artiguenave F."/>
            <person name="Aury J.M."/>
            <person name="Ballario P."/>
            <person name="Bolchi A."/>
            <person name="Brenna A."/>
            <person name="Brun A."/>
            <person name="Buee M."/>
            <person name="Cantarel B."/>
            <person name="Chevalier G."/>
            <person name="Couloux A."/>
            <person name="Da Silva C."/>
            <person name="Denoeud F."/>
            <person name="Duplessis S."/>
            <person name="Ghignone S."/>
            <person name="Hilselberger B."/>
            <person name="Iotti M."/>
            <person name="Marcais B."/>
            <person name="Mello A."/>
            <person name="Miranda M."/>
            <person name="Pacioni G."/>
            <person name="Quesneville H."/>
            <person name="Riccioni C."/>
            <person name="Ruotolo R."/>
            <person name="Splivallo R."/>
            <person name="Stocchi V."/>
            <person name="Tisserant E."/>
            <person name="Viscomi A.R."/>
            <person name="Zambonelli A."/>
            <person name="Zampieri E."/>
            <person name="Henrissat B."/>
            <person name="Lebrun M.H."/>
            <person name="Paolocci F."/>
            <person name="Bonfante P."/>
            <person name="Ottonello S."/>
            <person name="Wincker P."/>
        </authorList>
    </citation>
    <scope>NUCLEOTIDE SEQUENCE [LARGE SCALE GENOMIC DNA]</scope>
    <source>
        <strain evidence="2 3">Mel28</strain>
    </source>
</reference>
<dbReference type="GeneID" id="9185579"/>
<dbReference type="eggNOG" id="ENOG502SDT6">
    <property type="taxonomic scope" value="Eukaryota"/>
</dbReference>
<evidence type="ECO:0000256" key="1">
    <source>
        <dbReference type="SAM" id="MobiDB-lite"/>
    </source>
</evidence>
<dbReference type="HOGENOM" id="CLU_664280_0_0_1"/>
<dbReference type="InParanoid" id="D5GGN5"/>